<dbReference type="PIRSF" id="PIRSF016789">
    <property type="entry name" value="DUF454"/>
    <property type="match status" value="1"/>
</dbReference>
<dbReference type="PANTHER" id="PTHR35813:SF1">
    <property type="entry name" value="INNER MEMBRANE PROTEIN YBAN"/>
    <property type="match status" value="1"/>
</dbReference>
<sequence>MKKIIYVLIGILSLALGLLGAILPGLPTTPFLLLTLYCFTRGSERMNHWFKGTRIYKKYLYGYERDRSLPIQQKLVVQLVASSAIAASFIVIDNLIIRILLAGAFVTHHYVFLFVIKTRKQN</sequence>
<gene>
    <name evidence="2" type="ORF">DFR58_105177</name>
</gene>
<protein>
    <recommendedName>
        <fullName evidence="4">DUF454 domain-containing protein</fullName>
    </recommendedName>
</protein>
<feature type="transmembrane region" description="Helical" evidence="1">
    <location>
        <begin position="6"/>
        <end position="39"/>
    </location>
</feature>
<comment type="caution">
    <text evidence="2">The sequence shown here is derived from an EMBL/GenBank/DDBJ whole genome shotgun (WGS) entry which is preliminary data.</text>
</comment>
<accession>A0A369BA58</accession>
<reference evidence="2 3" key="1">
    <citation type="submission" date="2018-07" db="EMBL/GenBank/DDBJ databases">
        <title>Genomic Encyclopedia of Type Strains, Phase IV (KMG-IV): sequencing the most valuable type-strain genomes for metagenomic binning, comparative biology and taxonomic classification.</title>
        <authorList>
            <person name="Goeker M."/>
        </authorList>
    </citation>
    <scope>NUCLEOTIDE SEQUENCE [LARGE SCALE GENOMIC DNA]</scope>
    <source>
        <strain evidence="2 3">DSM 27016</strain>
    </source>
</reference>
<keyword evidence="1" id="KW-0812">Transmembrane</keyword>
<dbReference type="AlphaFoldDB" id="A0A369BA58"/>
<dbReference type="EMBL" id="QPJT01000005">
    <property type="protein sequence ID" value="RCX18413.1"/>
    <property type="molecule type" value="Genomic_DNA"/>
</dbReference>
<dbReference type="InterPro" id="IPR007401">
    <property type="entry name" value="DUF454"/>
</dbReference>
<dbReference type="OrthoDB" id="5690292at2"/>
<feature type="transmembrane region" description="Helical" evidence="1">
    <location>
        <begin position="98"/>
        <end position="116"/>
    </location>
</feature>
<evidence type="ECO:0000313" key="2">
    <source>
        <dbReference type="EMBL" id="RCX18413.1"/>
    </source>
</evidence>
<evidence type="ECO:0000313" key="3">
    <source>
        <dbReference type="Proteomes" id="UP000253034"/>
    </source>
</evidence>
<dbReference type="PANTHER" id="PTHR35813">
    <property type="entry name" value="INNER MEMBRANE PROTEIN YBAN"/>
    <property type="match status" value="1"/>
</dbReference>
<evidence type="ECO:0000256" key="1">
    <source>
        <dbReference type="SAM" id="Phobius"/>
    </source>
</evidence>
<keyword evidence="3" id="KW-1185">Reference proteome</keyword>
<dbReference type="Proteomes" id="UP000253034">
    <property type="component" value="Unassembled WGS sequence"/>
</dbReference>
<keyword evidence="1" id="KW-0472">Membrane</keyword>
<dbReference type="RefSeq" id="WP_114296955.1">
    <property type="nucleotide sequence ID" value="NZ_QPJT01000005.1"/>
</dbReference>
<dbReference type="GO" id="GO:0005886">
    <property type="term" value="C:plasma membrane"/>
    <property type="evidence" value="ECO:0007669"/>
    <property type="project" value="TreeGrafter"/>
</dbReference>
<organism evidence="2 3">
    <name type="scientific">Anaerobacterium chartisolvens</name>
    <dbReference type="NCBI Taxonomy" id="1297424"/>
    <lineage>
        <taxon>Bacteria</taxon>
        <taxon>Bacillati</taxon>
        <taxon>Bacillota</taxon>
        <taxon>Clostridia</taxon>
        <taxon>Eubacteriales</taxon>
        <taxon>Oscillospiraceae</taxon>
        <taxon>Anaerobacterium</taxon>
    </lineage>
</organism>
<keyword evidence="1" id="KW-1133">Transmembrane helix</keyword>
<evidence type="ECO:0008006" key="4">
    <source>
        <dbReference type="Google" id="ProtNLM"/>
    </source>
</evidence>
<name>A0A369BA58_9FIRM</name>
<proteinExistence type="predicted"/>
<dbReference type="Pfam" id="PF04304">
    <property type="entry name" value="DUF454"/>
    <property type="match status" value="1"/>
</dbReference>